<gene>
    <name evidence="3" type="ORF">T440DRAFT_155456</name>
</gene>
<feature type="region of interest" description="Disordered" evidence="1">
    <location>
        <begin position="194"/>
        <end position="219"/>
    </location>
</feature>
<dbReference type="EMBL" id="MU006290">
    <property type="protein sequence ID" value="KAF2855460.1"/>
    <property type="molecule type" value="Genomic_DNA"/>
</dbReference>
<dbReference type="OrthoDB" id="3686475at2759"/>
<organism evidence="3 4">
    <name type="scientific">Plenodomus tracheiphilus IPT5</name>
    <dbReference type="NCBI Taxonomy" id="1408161"/>
    <lineage>
        <taxon>Eukaryota</taxon>
        <taxon>Fungi</taxon>
        <taxon>Dikarya</taxon>
        <taxon>Ascomycota</taxon>
        <taxon>Pezizomycotina</taxon>
        <taxon>Dothideomycetes</taxon>
        <taxon>Pleosporomycetidae</taxon>
        <taxon>Pleosporales</taxon>
        <taxon>Pleosporineae</taxon>
        <taxon>Leptosphaeriaceae</taxon>
        <taxon>Plenodomus</taxon>
    </lineage>
</organism>
<accession>A0A6A7BJ23</accession>
<feature type="transmembrane region" description="Helical" evidence="2">
    <location>
        <begin position="133"/>
        <end position="154"/>
    </location>
</feature>
<name>A0A6A7BJ23_9PLEO</name>
<evidence type="ECO:0000256" key="1">
    <source>
        <dbReference type="SAM" id="MobiDB-lite"/>
    </source>
</evidence>
<keyword evidence="2" id="KW-0472">Membrane</keyword>
<keyword evidence="2" id="KW-1133">Transmembrane helix</keyword>
<sequence>MGRFDDIGKLFVLHVGLFTAWISLEIKIVRNTASFVVHCGALEDGVLPWFALPGESHSSRKETARWCVTGSMDTWRITINPIARVYTSQKTAINCSVHITTDASYARTSKEDSTHLLSHQIPPDMTVVMMFDLIIAFTVLTAVILVALLLYFYLHYLKRRKAQQSANQSVEETGQHSSHAEGLPRCLSRRLSRQQLPQERDIEQQRMSMKTPPPQLLPEIETSDDRAVEWLEKGKCKEVRFEEIGIEHPAKSYQLLGVKGDGDLRWDWSSRQMQRPGIVPQNQTPRLGTVKGSN</sequence>
<proteinExistence type="predicted"/>
<evidence type="ECO:0000313" key="3">
    <source>
        <dbReference type="EMBL" id="KAF2855460.1"/>
    </source>
</evidence>
<reference evidence="3" key="1">
    <citation type="submission" date="2020-01" db="EMBL/GenBank/DDBJ databases">
        <authorList>
            <consortium name="DOE Joint Genome Institute"/>
            <person name="Haridas S."/>
            <person name="Albert R."/>
            <person name="Binder M."/>
            <person name="Bloem J."/>
            <person name="Labutti K."/>
            <person name="Salamov A."/>
            <person name="Andreopoulos B."/>
            <person name="Baker S.E."/>
            <person name="Barry K."/>
            <person name="Bills G."/>
            <person name="Bluhm B.H."/>
            <person name="Cannon C."/>
            <person name="Castanera R."/>
            <person name="Culley D.E."/>
            <person name="Daum C."/>
            <person name="Ezra D."/>
            <person name="Gonzalez J.B."/>
            <person name="Henrissat B."/>
            <person name="Kuo A."/>
            <person name="Liang C."/>
            <person name="Lipzen A."/>
            <person name="Lutzoni F."/>
            <person name="Magnuson J."/>
            <person name="Mondo S."/>
            <person name="Nolan M."/>
            <person name="Ohm R."/>
            <person name="Pangilinan J."/>
            <person name="Park H.-J."/>
            <person name="Ramirez L."/>
            <person name="Alfaro M."/>
            <person name="Sun H."/>
            <person name="Tritt A."/>
            <person name="Yoshinaga Y."/>
            <person name="Zwiers L.-H."/>
            <person name="Turgeon B.G."/>
            <person name="Goodwin S.B."/>
            <person name="Spatafora J.W."/>
            <person name="Crous P.W."/>
            <person name="Grigoriev I.V."/>
        </authorList>
    </citation>
    <scope>NUCLEOTIDE SEQUENCE</scope>
    <source>
        <strain evidence="3">IPT5</strain>
    </source>
</reference>
<dbReference type="AlphaFoldDB" id="A0A6A7BJ23"/>
<keyword evidence="2" id="KW-0812">Transmembrane</keyword>
<feature type="region of interest" description="Disordered" evidence="1">
    <location>
        <begin position="271"/>
        <end position="294"/>
    </location>
</feature>
<protein>
    <submittedName>
        <fullName evidence="3">Uncharacterized protein</fullName>
    </submittedName>
</protein>
<evidence type="ECO:0000256" key="2">
    <source>
        <dbReference type="SAM" id="Phobius"/>
    </source>
</evidence>
<evidence type="ECO:0000313" key="4">
    <source>
        <dbReference type="Proteomes" id="UP000799423"/>
    </source>
</evidence>
<keyword evidence="4" id="KW-1185">Reference proteome</keyword>
<dbReference type="Proteomes" id="UP000799423">
    <property type="component" value="Unassembled WGS sequence"/>
</dbReference>
<feature type="compositionally biased region" description="Polar residues" evidence="1">
    <location>
        <begin position="280"/>
        <end position="294"/>
    </location>
</feature>